<gene>
    <name evidence="1" type="ORF">J0X19_19750</name>
</gene>
<proteinExistence type="predicted"/>
<organism evidence="1 2">
    <name type="scientific">Hymenobacter telluris</name>
    <dbReference type="NCBI Taxonomy" id="2816474"/>
    <lineage>
        <taxon>Bacteria</taxon>
        <taxon>Pseudomonadati</taxon>
        <taxon>Bacteroidota</taxon>
        <taxon>Cytophagia</taxon>
        <taxon>Cytophagales</taxon>
        <taxon>Hymenobacteraceae</taxon>
        <taxon>Hymenobacter</taxon>
    </lineage>
</organism>
<dbReference type="EMBL" id="JAFLQZ010000017">
    <property type="protein sequence ID" value="MBO0360206.1"/>
    <property type="molecule type" value="Genomic_DNA"/>
</dbReference>
<keyword evidence="2" id="KW-1185">Reference proteome</keyword>
<accession>A0A939JCH6</accession>
<reference evidence="1" key="1">
    <citation type="submission" date="2021-03" db="EMBL/GenBank/DDBJ databases">
        <authorList>
            <person name="Kim M.K."/>
        </authorList>
    </citation>
    <scope>NUCLEOTIDE SEQUENCE</scope>
    <source>
        <strain evidence="1">BT186</strain>
    </source>
</reference>
<protein>
    <submittedName>
        <fullName evidence="1">Uncharacterized protein</fullName>
    </submittedName>
</protein>
<name>A0A939JCH6_9BACT</name>
<comment type="caution">
    <text evidence="1">The sequence shown here is derived from an EMBL/GenBank/DDBJ whole genome shotgun (WGS) entry which is preliminary data.</text>
</comment>
<dbReference type="Proteomes" id="UP000664144">
    <property type="component" value="Unassembled WGS sequence"/>
</dbReference>
<dbReference type="RefSeq" id="WP_206986148.1">
    <property type="nucleotide sequence ID" value="NZ_JAFLQZ010000017.1"/>
</dbReference>
<dbReference type="AlphaFoldDB" id="A0A939JCH6"/>
<evidence type="ECO:0000313" key="1">
    <source>
        <dbReference type="EMBL" id="MBO0360206.1"/>
    </source>
</evidence>
<sequence length="118" mass="12883">MEPDFTDTLSDNLERKPRATVGAQISMQEAIDWTKTYQADHKGQLKAVYFSADVFQTLLKQYGADGIRIYNATDDQGKDCFVLVGATATGDLTEGQALVYDKGQSCPDTCAVSPLNHS</sequence>
<evidence type="ECO:0000313" key="2">
    <source>
        <dbReference type="Proteomes" id="UP000664144"/>
    </source>
</evidence>